<organism evidence="1 2">
    <name type="scientific">Mimivirus Bombay</name>
    <dbReference type="NCBI Taxonomy" id="1835008"/>
    <lineage>
        <taxon>Viruses</taxon>
        <taxon>Varidnaviria</taxon>
        <taxon>Bamfordvirae</taxon>
        <taxon>Nucleocytoviricota</taxon>
        <taxon>Megaviricetes</taxon>
        <taxon>Imitervirales</taxon>
        <taxon>Mimiviridae</taxon>
        <taxon>Megamimivirinae</taxon>
        <taxon>Mimivirus</taxon>
        <taxon>Mimivirus bradfordmassiliense</taxon>
    </lineage>
</organism>
<protein>
    <submittedName>
        <fullName evidence="1">Uncharacterized protein</fullName>
    </submittedName>
</protein>
<dbReference type="Proteomes" id="UP000241559">
    <property type="component" value="Segment"/>
</dbReference>
<name>A0A165XJ32_MIMIV</name>
<evidence type="ECO:0000313" key="1">
    <source>
        <dbReference type="EMBL" id="AMZ03110.1"/>
    </source>
</evidence>
<reference evidence="1" key="1">
    <citation type="journal article" date="2016" name="Genom Data">
        <title>Isolation and complete genome sequencing of Mimivirus bombay, a Giant Virus in sewage of Mumbai, India.</title>
        <authorList>
            <person name="Chatterjee A."/>
            <person name="Ali F."/>
            <person name="Bange D."/>
            <person name="Kondabagil K."/>
        </authorList>
    </citation>
    <scope>NUCLEOTIDE SEQUENCE [LARGE SCALE GENOMIC DNA]</scope>
    <source>
        <strain evidence="1">1</strain>
    </source>
</reference>
<dbReference type="EMBL" id="KU761889">
    <property type="protein sequence ID" value="AMZ03110.1"/>
    <property type="molecule type" value="Genomic_DNA"/>
</dbReference>
<evidence type="ECO:0000313" key="2">
    <source>
        <dbReference type="Proteomes" id="UP000241559"/>
    </source>
</evidence>
<proteinExistence type="predicted"/>
<accession>A0A165XJ32</accession>
<sequence length="149" mass="17796">MTDKSKKSKKLKTQYGSVRYSNFINKAIQLYGCQYTYGEYINMTTRMMIICNQCRDVMYETPKNHLHQKAICQKCHKIPDKPKKYLINTKQKYLEQFAKIYGEKFDFSQFDYQGYYEDAEIICNNCKQKQTFTIRKLLNGTKCSFCAER</sequence>